<protein>
    <submittedName>
        <fullName evidence="1">Uncharacterized protein</fullName>
    </submittedName>
</protein>
<keyword evidence="2" id="KW-1185">Reference proteome</keyword>
<reference evidence="1 2" key="1">
    <citation type="submission" date="2016-07" db="EMBL/GenBank/DDBJ databases">
        <title>Pervasive Adenine N6-methylation of Active Genes in Fungi.</title>
        <authorList>
            <consortium name="DOE Joint Genome Institute"/>
            <person name="Mondo S.J."/>
            <person name="Dannebaum R.O."/>
            <person name="Kuo R.C."/>
            <person name="Labutti K."/>
            <person name="Haridas S."/>
            <person name="Kuo A."/>
            <person name="Salamov A."/>
            <person name="Ahrendt S.R."/>
            <person name="Lipzen A."/>
            <person name="Sullivan W."/>
            <person name="Andreopoulos W.B."/>
            <person name="Clum A."/>
            <person name="Lindquist E."/>
            <person name="Daum C."/>
            <person name="Ramamoorthy G.K."/>
            <person name="Gryganskyi A."/>
            <person name="Culley D."/>
            <person name="Magnuson J.K."/>
            <person name="James T.Y."/>
            <person name="O'Malley M.A."/>
            <person name="Stajich J.E."/>
            <person name="Spatafora J.W."/>
            <person name="Visel A."/>
            <person name="Grigoriev I.V."/>
        </authorList>
    </citation>
    <scope>NUCLEOTIDE SEQUENCE [LARGE SCALE GENOMIC DNA]</scope>
    <source>
        <strain evidence="1 2">PL171</strain>
    </source>
</reference>
<organism evidence="1 2">
    <name type="scientific">Catenaria anguillulae PL171</name>
    <dbReference type="NCBI Taxonomy" id="765915"/>
    <lineage>
        <taxon>Eukaryota</taxon>
        <taxon>Fungi</taxon>
        <taxon>Fungi incertae sedis</taxon>
        <taxon>Blastocladiomycota</taxon>
        <taxon>Blastocladiomycetes</taxon>
        <taxon>Blastocladiales</taxon>
        <taxon>Catenariaceae</taxon>
        <taxon>Catenaria</taxon>
    </lineage>
</organism>
<gene>
    <name evidence="1" type="ORF">BCR44DRAFT_1455470</name>
</gene>
<name>A0A1Y2H0I9_9FUNG</name>
<evidence type="ECO:0000313" key="1">
    <source>
        <dbReference type="EMBL" id="ORZ28069.1"/>
    </source>
</evidence>
<accession>A0A1Y2H0I9</accession>
<dbReference type="Proteomes" id="UP000193411">
    <property type="component" value="Unassembled WGS sequence"/>
</dbReference>
<dbReference type="EMBL" id="MCFL01000365">
    <property type="protein sequence ID" value="ORZ28069.1"/>
    <property type="molecule type" value="Genomic_DNA"/>
</dbReference>
<comment type="caution">
    <text evidence="1">The sequence shown here is derived from an EMBL/GenBank/DDBJ whole genome shotgun (WGS) entry which is preliminary data.</text>
</comment>
<dbReference type="AlphaFoldDB" id="A0A1Y2H0I9"/>
<evidence type="ECO:0000313" key="2">
    <source>
        <dbReference type="Proteomes" id="UP000193411"/>
    </source>
</evidence>
<sequence>MADNELRPSCPWQLVALDTGNKGYPLSRCKDPSASLCVRGGLRQISARGETESD</sequence>
<proteinExistence type="predicted"/>